<keyword evidence="3" id="KW-1185">Reference proteome</keyword>
<protein>
    <submittedName>
        <fullName evidence="2">AzlD domain-containing protein</fullName>
    </submittedName>
</protein>
<evidence type="ECO:0000256" key="1">
    <source>
        <dbReference type="SAM" id="Phobius"/>
    </source>
</evidence>
<evidence type="ECO:0000313" key="3">
    <source>
        <dbReference type="Proteomes" id="UP001207654"/>
    </source>
</evidence>
<dbReference type="RefSeq" id="WP_267532582.1">
    <property type="nucleotide sequence ID" value="NZ_JAPNKA010000001.1"/>
</dbReference>
<keyword evidence="1" id="KW-0472">Membrane</keyword>
<evidence type="ECO:0000313" key="2">
    <source>
        <dbReference type="EMBL" id="MCY1073582.1"/>
    </source>
</evidence>
<name>A0ABT3ZY07_9BACT</name>
<feature type="transmembrane region" description="Helical" evidence="1">
    <location>
        <begin position="36"/>
        <end position="54"/>
    </location>
</feature>
<accession>A0ABT3ZY07</accession>
<feature type="transmembrane region" description="Helical" evidence="1">
    <location>
        <begin position="6"/>
        <end position="24"/>
    </location>
</feature>
<dbReference type="InterPro" id="IPR008407">
    <property type="entry name" value="Brnchd-chn_aa_trnsp_AzlD"/>
</dbReference>
<reference evidence="2 3" key="1">
    <citation type="submission" date="2022-11" db="EMBL/GenBank/DDBJ databases">
        <title>Minimal conservation of predation-associated metabolite biosynthetic gene clusters underscores biosynthetic potential of Myxococcota including descriptions for ten novel species: Archangium lansinium sp. nov., Myxococcus landrumus sp. nov., Nannocystis bai.</title>
        <authorList>
            <person name="Ahearne A."/>
            <person name="Stevens C."/>
            <person name="Phillips K."/>
        </authorList>
    </citation>
    <scope>NUCLEOTIDE SEQUENCE [LARGE SCALE GENOMIC DNA]</scope>
    <source>
        <strain evidence="2 3">MIWBW</strain>
    </source>
</reference>
<dbReference type="EMBL" id="JAPNKA010000001">
    <property type="protein sequence ID" value="MCY1073582.1"/>
    <property type="molecule type" value="Genomic_DNA"/>
</dbReference>
<feature type="transmembrane region" description="Helical" evidence="1">
    <location>
        <begin position="74"/>
        <end position="93"/>
    </location>
</feature>
<dbReference type="Pfam" id="PF05437">
    <property type="entry name" value="AzlD"/>
    <property type="match status" value="1"/>
</dbReference>
<proteinExistence type="predicted"/>
<comment type="caution">
    <text evidence="2">The sequence shown here is derived from an EMBL/GenBank/DDBJ whole genome shotgun (WGS) entry which is preliminary data.</text>
</comment>
<sequence length="94" mass="10329">MSALPVILGMAGVTYASRLVGLWLHARVPAFWMRFLRFVPIAVFAALVVPALPGERGEATARFLAAGLAALASWRFRKLWLGLATGMTAYWLLR</sequence>
<dbReference type="Proteomes" id="UP001207654">
    <property type="component" value="Unassembled WGS sequence"/>
</dbReference>
<keyword evidence="1" id="KW-1133">Transmembrane helix</keyword>
<organism evidence="2 3">
    <name type="scientific">Archangium lansingense</name>
    <dbReference type="NCBI Taxonomy" id="2995310"/>
    <lineage>
        <taxon>Bacteria</taxon>
        <taxon>Pseudomonadati</taxon>
        <taxon>Myxococcota</taxon>
        <taxon>Myxococcia</taxon>
        <taxon>Myxococcales</taxon>
        <taxon>Cystobacterineae</taxon>
        <taxon>Archangiaceae</taxon>
        <taxon>Archangium</taxon>
    </lineage>
</organism>
<keyword evidence="1" id="KW-0812">Transmembrane</keyword>
<gene>
    <name evidence="2" type="ORF">OV287_03720</name>
</gene>